<protein>
    <submittedName>
        <fullName evidence="2">Uncharacterized protein</fullName>
    </submittedName>
</protein>
<comment type="caution">
    <text evidence="2">The sequence shown here is derived from an EMBL/GenBank/DDBJ whole genome shotgun (WGS) entry which is preliminary data.</text>
</comment>
<feature type="region of interest" description="Disordered" evidence="1">
    <location>
        <begin position="24"/>
        <end position="54"/>
    </location>
</feature>
<dbReference type="Proteomes" id="UP001157418">
    <property type="component" value="Unassembled WGS sequence"/>
</dbReference>
<evidence type="ECO:0000313" key="2">
    <source>
        <dbReference type="EMBL" id="CAH1440791.1"/>
    </source>
</evidence>
<sequence>MFIYLSPSKHNLFSLAKGLWSGQPPTMEDLNPRNQSAFTNSISQSTPTINPPSASDVYHRGITQSGFQSISTGNSPSANAIYNRGGSTSGSGIIYSDSGVNPFEAKGLSLAKPRIRWGNARPKQ</sequence>
<dbReference type="AlphaFoldDB" id="A0AAU9NSL4"/>
<name>A0AAU9NSL4_9ASTR</name>
<gene>
    <name evidence="2" type="ORF">LVIROSA_LOCUS26903</name>
</gene>
<dbReference type="EMBL" id="CAKMRJ010005412">
    <property type="protein sequence ID" value="CAH1440791.1"/>
    <property type="molecule type" value="Genomic_DNA"/>
</dbReference>
<organism evidence="2 3">
    <name type="scientific">Lactuca virosa</name>
    <dbReference type="NCBI Taxonomy" id="75947"/>
    <lineage>
        <taxon>Eukaryota</taxon>
        <taxon>Viridiplantae</taxon>
        <taxon>Streptophyta</taxon>
        <taxon>Embryophyta</taxon>
        <taxon>Tracheophyta</taxon>
        <taxon>Spermatophyta</taxon>
        <taxon>Magnoliopsida</taxon>
        <taxon>eudicotyledons</taxon>
        <taxon>Gunneridae</taxon>
        <taxon>Pentapetalae</taxon>
        <taxon>asterids</taxon>
        <taxon>campanulids</taxon>
        <taxon>Asterales</taxon>
        <taxon>Asteraceae</taxon>
        <taxon>Cichorioideae</taxon>
        <taxon>Cichorieae</taxon>
        <taxon>Lactucinae</taxon>
        <taxon>Lactuca</taxon>
    </lineage>
</organism>
<evidence type="ECO:0000256" key="1">
    <source>
        <dbReference type="SAM" id="MobiDB-lite"/>
    </source>
</evidence>
<feature type="compositionally biased region" description="Polar residues" evidence="1">
    <location>
        <begin position="32"/>
        <end position="53"/>
    </location>
</feature>
<keyword evidence="3" id="KW-1185">Reference proteome</keyword>
<accession>A0AAU9NSL4</accession>
<proteinExistence type="predicted"/>
<evidence type="ECO:0000313" key="3">
    <source>
        <dbReference type="Proteomes" id="UP001157418"/>
    </source>
</evidence>
<reference evidence="2 3" key="1">
    <citation type="submission" date="2022-01" db="EMBL/GenBank/DDBJ databases">
        <authorList>
            <person name="Xiong W."/>
            <person name="Schranz E."/>
        </authorList>
    </citation>
    <scope>NUCLEOTIDE SEQUENCE [LARGE SCALE GENOMIC DNA]</scope>
</reference>